<accession>A0A1L9BJS7</accession>
<dbReference type="Gene3D" id="1.20.1250.20">
    <property type="entry name" value="MFS general substrate transporter like domains"/>
    <property type="match status" value="1"/>
</dbReference>
<name>A0A1L9BJS7_9BACT</name>
<feature type="transmembrane region" description="Helical" evidence="5">
    <location>
        <begin position="265"/>
        <end position="289"/>
    </location>
</feature>
<dbReference type="RefSeq" id="WP_071896560.1">
    <property type="nucleotide sequence ID" value="NZ_MPIN01000001.1"/>
</dbReference>
<feature type="transmembrane region" description="Helical" evidence="5">
    <location>
        <begin position="140"/>
        <end position="159"/>
    </location>
</feature>
<dbReference type="AlphaFoldDB" id="A0A1L9BJS7"/>
<feature type="transmembrane region" description="Helical" evidence="5">
    <location>
        <begin position="82"/>
        <end position="100"/>
    </location>
</feature>
<organism evidence="7 8">
    <name type="scientific">Cystobacter ferrugineus</name>
    <dbReference type="NCBI Taxonomy" id="83449"/>
    <lineage>
        <taxon>Bacteria</taxon>
        <taxon>Pseudomonadati</taxon>
        <taxon>Myxococcota</taxon>
        <taxon>Myxococcia</taxon>
        <taxon>Myxococcales</taxon>
        <taxon>Cystobacterineae</taxon>
        <taxon>Archangiaceae</taxon>
        <taxon>Cystobacter</taxon>
    </lineage>
</organism>
<gene>
    <name evidence="7" type="ORF">BON30_04525</name>
</gene>
<protein>
    <submittedName>
        <fullName evidence="7">MFS transporter</fullName>
    </submittedName>
</protein>
<evidence type="ECO:0000313" key="8">
    <source>
        <dbReference type="Proteomes" id="UP000182229"/>
    </source>
</evidence>
<evidence type="ECO:0000256" key="2">
    <source>
        <dbReference type="ARBA" id="ARBA00022692"/>
    </source>
</evidence>
<dbReference type="PANTHER" id="PTHR23501">
    <property type="entry name" value="MAJOR FACILITATOR SUPERFAMILY"/>
    <property type="match status" value="1"/>
</dbReference>
<dbReference type="EMBL" id="MPIN01000001">
    <property type="protein sequence ID" value="OJH42465.1"/>
    <property type="molecule type" value="Genomic_DNA"/>
</dbReference>
<evidence type="ECO:0000313" key="7">
    <source>
        <dbReference type="EMBL" id="OJH42465.1"/>
    </source>
</evidence>
<feature type="transmembrane region" description="Helical" evidence="5">
    <location>
        <begin position="226"/>
        <end position="244"/>
    </location>
</feature>
<comment type="caution">
    <text evidence="7">The sequence shown here is derived from an EMBL/GenBank/DDBJ whole genome shotgun (WGS) entry which is preliminary data.</text>
</comment>
<keyword evidence="4 5" id="KW-0472">Membrane</keyword>
<evidence type="ECO:0000256" key="1">
    <source>
        <dbReference type="ARBA" id="ARBA00004141"/>
    </source>
</evidence>
<feature type="transmembrane region" description="Helical" evidence="5">
    <location>
        <begin position="355"/>
        <end position="376"/>
    </location>
</feature>
<feature type="transmembrane region" description="Helical" evidence="5">
    <location>
        <begin position="432"/>
        <end position="452"/>
    </location>
</feature>
<dbReference type="GO" id="GO:0005886">
    <property type="term" value="C:plasma membrane"/>
    <property type="evidence" value="ECO:0007669"/>
    <property type="project" value="TreeGrafter"/>
</dbReference>
<feature type="domain" description="Major facilitator superfamily (MFS) profile" evidence="6">
    <location>
        <begin position="17"/>
        <end position="456"/>
    </location>
</feature>
<dbReference type="PROSITE" id="PS50850">
    <property type="entry name" value="MFS"/>
    <property type="match status" value="1"/>
</dbReference>
<dbReference type="InterPro" id="IPR011701">
    <property type="entry name" value="MFS"/>
</dbReference>
<dbReference type="PANTHER" id="PTHR23501:SF154">
    <property type="entry name" value="MULTIDRUG-EFFLUX TRANSPORTER RV1634-RELATED"/>
    <property type="match status" value="1"/>
</dbReference>
<keyword evidence="2 5" id="KW-0812">Transmembrane</keyword>
<dbReference type="InterPro" id="IPR036259">
    <property type="entry name" value="MFS_trans_sf"/>
</dbReference>
<comment type="subcellular location">
    <subcellularLocation>
        <location evidence="1">Membrane</location>
        <topology evidence="1">Multi-pass membrane protein</topology>
    </subcellularLocation>
</comment>
<feature type="transmembrane region" description="Helical" evidence="5">
    <location>
        <begin position="171"/>
        <end position="190"/>
    </location>
</feature>
<feature type="transmembrane region" description="Helical" evidence="5">
    <location>
        <begin position="202"/>
        <end position="220"/>
    </location>
</feature>
<evidence type="ECO:0000256" key="5">
    <source>
        <dbReference type="SAM" id="Phobius"/>
    </source>
</evidence>
<keyword evidence="3 5" id="KW-1133">Transmembrane helix</keyword>
<evidence type="ECO:0000256" key="3">
    <source>
        <dbReference type="ARBA" id="ARBA00022989"/>
    </source>
</evidence>
<reference evidence="7 8" key="2">
    <citation type="submission" date="2016-12" db="EMBL/GenBank/DDBJ databases">
        <title>Draft Genome Sequence of Cystobacter ferrugineus Strain Cbfe23.</title>
        <authorList>
            <person name="Akbar S."/>
            <person name="Dowd S.E."/>
            <person name="Stevens D.C."/>
        </authorList>
    </citation>
    <scope>NUCLEOTIDE SEQUENCE [LARGE SCALE GENOMIC DNA]</scope>
    <source>
        <strain evidence="7 8">Cbfe23</strain>
    </source>
</reference>
<proteinExistence type="predicted"/>
<dbReference type="Pfam" id="PF07690">
    <property type="entry name" value="MFS_1"/>
    <property type="match status" value="1"/>
</dbReference>
<reference evidence="8" key="1">
    <citation type="submission" date="2016-11" db="EMBL/GenBank/DDBJ databases">
        <authorList>
            <person name="Shukria A."/>
            <person name="Stevens D.C."/>
        </authorList>
    </citation>
    <scope>NUCLEOTIDE SEQUENCE [LARGE SCALE GENOMIC DNA]</scope>
    <source>
        <strain evidence="8">Cbfe23</strain>
    </source>
</reference>
<dbReference type="Gene3D" id="1.20.1720.10">
    <property type="entry name" value="Multidrug resistance protein D"/>
    <property type="match status" value="1"/>
</dbReference>
<keyword evidence="8" id="KW-1185">Reference proteome</keyword>
<dbReference type="GO" id="GO:0022857">
    <property type="term" value="F:transmembrane transporter activity"/>
    <property type="evidence" value="ECO:0007669"/>
    <property type="project" value="InterPro"/>
</dbReference>
<dbReference type="STRING" id="83449.BON30_04525"/>
<evidence type="ECO:0000256" key="4">
    <source>
        <dbReference type="ARBA" id="ARBA00023136"/>
    </source>
</evidence>
<feature type="transmembrane region" description="Helical" evidence="5">
    <location>
        <begin position="112"/>
        <end position="133"/>
    </location>
</feature>
<feature type="transmembrane region" description="Helical" evidence="5">
    <location>
        <begin position="397"/>
        <end position="420"/>
    </location>
</feature>
<evidence type="ECO:0000259" key="6">
    <source>
        <dbReference type="PROSITE" id="PS50850"/>
    </source>
</evidence>
<feature type="transmembrane region" description="Helical" evidence="5">
    <location>
        <begin position="301"/>
        <end position="323"/>
    </location>
</feature>
<dbReference type="Proteomes" id="UP000182229">
    <property type="component" value="Unassembled WGS sequence"/>
</dbReference>
<dbReference type="SUPFAM" id="SSF103473">
    <property type="entry name" value="MFS general substrate transporter"/>
    <property type="match status" value="1"/>
</dbReference>
<feature type="transmembrane region" description="Helical" evidence="5">
    <location>
        <begin position="51"/>
        <end position="70"/>
    </location>
</feature>
<feature type="transmembrane region" description="Helical" evidence="5">
    <location>
        <begin position="330"/>
        <end position="349"/>
    </location>
</feature>
<sequence length="461" mass="47155">MGSKGWGELLAEGRLPRFALICLGVWLNAADALVTATIMPSVGADLGGYAYFSWSVAGFLVGAILAGASAGRLSELFGLRRASALAGVVCMAGCVMSAVAPDVGLFLVGRVVQGMSCGWVSGFSMVAVALVFPERHLARVFASISGVWGVATVLGPLVGGLFAEAGAWRGVFWLFAAQSLAFSAAALWLLRGSARPAGGAGIPWTQLAVLTLGVSAIAVADVIRHPWTALGLVAVGVAILGLVLRIDARARVRLLPRQAGDVRTVVGAGYSAMFWMTAASMGFAIYGPAILQTLRGMSPLWAGYVIGVESIAWTLAAFAVASVGERWEAFWVRLGAVCLVLSLVILTGSMGGASLAWVLAGGSLLGAAFGFSWSFMTRRVMAALSDEERAMGTSATIAIRQTGASAGAAISGAAANVVGFSSGLTVHTAQAASIWVFASVIPLALIGGWAAFRLTGGAARN</sequence>
<feature type="transmembrane region" description="Helical" evidence="5">
    <location>
        <begin position="18"/>
        <end position="39"/>
    </location>
</feature>
<dbReference type="InterPro" id="IPR020846">
    <property type="entry name" value="MFS_dom"/>
</dbReference>